<reference evidence="4 5" key="1">
    <citation type="submission" date="2015-12" db="EMBL/GenBank/DDBJ databases">
        <title>Draft Genome Sequence of Olsenella scatoligenes SK9K4T; a Producer of 3-Methylindole- (skatole) and 4-Methylphenol- (p-cresol) Isolated from Pig Feces.</title>
        <authorList>
            <person name="Li X."/>
            <person name="Borg B."/>
            <person name="Canibe N."/>
        </authorList>
    </citation>
    <scope>NUCLEOTIDE SEQUENCE [LARGE SCALE GENOMIC DNA]</scope>
    <source>
        <strain evidence="4 5">SK9K4</strain>
    </source>
</reference>
<evidence type="ECO:0000313" key="5">
    <source>
        <dbReference type="Proteomes" id="UP000054078"/>
    </source>
</evidence>
<feature type="region of interest" description="Disordered" evidence="1">
    <location>
        <begin position="1"/>
        <end position="26"/>
    </location>
</feature>
<feature type="compositionally biased region" description="Basic and acidic residues" evidence="1">
    <location>
        <begin position="1"/>
        <end position="18"/>
    </location>
</feature>
<evidence type="ECO:0000259" key="3">
    <source>
        <dbReference type="PROSITE" id="PS51677"/>
    </source>
</evidence>
<evidence type="ECO:0000256" key="2">
    <source>
        <dbReference type="SAM" id="Phobius"/>
    </source>
</evidence>
<organism evidence="4 5">
    <name type="scientific">Tractidigestivibacter scatoligenes</name>
    <name type="common">Olsenella scatoligenes</name>
    <dbReference type="NCBI Taxonomy" id="1299998"/>
    <lineage>
        <taxon>Bacteria</taxon>
        <taxon>Bacillati</taxon>
        <taxon>Actinomycetota</taxon>
        <taxon>Coriobacteriia</taxon>
        <taxon>Coriobacteriales</taxon>
        <taxon>Atopobiaceae</taxon>
        <taxon>Tractidigestivibacter</taxon>
    </lineage>
</organism>
<dbReference type="OrthoDB" id="9763050at2"/>
<dbReference type="AlphaFoldDB" id="A0A100YUD2"/>
<sequence>MSSDDDGKTPARQVDGHANDQQIGLVDKDGGFIPTGNANAMPEGIEQGKKNGGGRRFVVRTLIPLLVLAALLVGGYLWWTRLRPVQVTVNGTLQSVTVRTTIDQLKSDADIQTAPGNYVSVSGNIIAEGEGYPYSASINGKDTDYDDAHSYEVAGGERIALSDGQDRTEPSTTETVNQQPKLLMNGNMGAINYISQWGSTTVKDVITGQDSGEQVDGTVYEQGQDCAVTVKDVLPPDNEKLVALTFDDGPSGYTPQYLKNLQDKGVKATFFCLGKEVDAHPDESKAIVDAGCQICSHSYDHPDLRYAEPKTVVDQLTSSFSSIENATGEKTTAFRPPYGSFTQRTWLATQGVATVAVRWDIDTEDWKQPGVDKIVSAACDNVHSGSIILMHDGGGPRDQDVEALPKIIDTLQSQGYTFVTISELLASDDSIPDYVSSCSSTMPESAVWPDEIG</sequence>
<dbReference type="STRING" id="1299998.AUL39_09215"/>
<dbReference type="Gene3D" id="3.20.20.370">
    <property type="entry name" value="Glycoside hydrolase/deacetylase"/>
    <property type="match status" value="1"/>
</dbReference>
<dbReference type="InterPro" id="IPR011330">
    <property type="entry name" value="Glyco_hydro/deAcase_b/a-brl"/>
</dbReference>
<gene>
    <name evidence="4" type="ORF">AUL39_09215</name>
</gene>
<keyword evidence="2" id="KW-1133">Transmembrane helix</keyword>
<proteinExistence type="predicted"/>
<protein>
    <recommendedName>
        <fullName evidence="3">NodB homology domain-containing protein</fullName>
    </recommendedName>
</protein>
<feature type="transmembrane region" description="Helical" evidence="2">
    <location>
        <begin position="57"/>
        <end position="79"/>
    </location>
</feature>
<dbReference type="PANTHER" id="PTHR10587">
    <property type="entry name" value="GLYCOSYL TRANSFERASE-RELATED"/>
    <property type="match status" value="1"/>
</dbReference>
<accession>A0A100YUD2</accession>
<dbReference type="RefSeq" id="WP_059055580.1">
    <property type="nucleotide sequence ID" value="NZ_LOJF01000011.1"/>
</dbReference>
<dbReference type="EMBL" id="LOJF01000011">
    <property type="protein sequence ID" value="KUH57859.1"/>
    <property type="molecule type" value="Genomic_DNA"/>
</dbReference>
<comment type="caution">
    <text evidence="4">The sequence shown here is derived from an EMBL/GenBank/DDBJ whole genome shotgun (WGS) entry which is preliminary data.</text>
</comment>
<keyword evidence="2" id="KW-0812">Transmembrane</keyword>
<dbReference type="Pfam" id="PF01522">
    <property type="entry name" value="Polysacc_deac_1"/>
    <property type="match status" value="1"/>
</dbReference>
<dbReference type="GO" id="GO:0005975">
    <property type="term" value="P:carbohydrate metabolic process"/>
    <property type="evidence" value="ECO:0007669"/>
    <property type="project" value="InterPro"/>
</dbReference>
<dbReference type="InterPro" id="IPR002509">
    <property type="entry name" value="NODB_dom"/>
</dbReference>
<dbReference type="PROSITE" id="PS51677">
    <property type="entry name" value="NODB"/>
    <property type="match status" value="1"/>
</dbReference>
<dbReference type="InterPro" id="IPR050248">
    <property type="entry name" value="Polysacc_deacetylase_ArnD"/>
</dbReference>
<dbReference type="Proteomes" id="UP000054078">
    <property type="component" value="Unassembled WGS sequence"/>
</dbReference>
<name>A0A100YUD2_TRASO</name>
<evidence type="ECO:0000313" key="4">
    <source>
        <dbReference type="EMBL" id="KUH57859.1"/>
    </source>
</evidence>
<keyword evidence="2" id="KW-0472">Membrane</keyword>
<keyword evidence="5" id="KW-1185">Reference proteome</keyword>
<evidence type="ECO:0000256" key="1">
    <source>
        <dbReference type="SAM" id="MobiDB-lite"/>
    </source>
</evidence>
<dbReference type="SUPFAM" id="SSF88713">
    <property type="entry name" value="Glycoside hydrolase/deacetylase"/>
    <property type="match status" value="1"/>
</dbReference>
<dbReference type="GO" id="GO:0016810">
    <property type="term" value="F:hydrolase activity, acting on carbon-nitrogen (but not peptide) bonds"/>
    <property type="evidence" value="ECO:0007669"/>
    <property type="project" value="InterPro"/>
</dbReference>
<dbReference type="CDD" id="cd10917">
    <property type="entry name" value="CE4_NodB_like_6s_7s"/>
    <property type="match status" value="1"/>
</dbReference>
<feature type="domain" description="NodB homology" evidence="3">
    <location>
        <begin position="240"/>
        <end position="419"/>
    </location>
</feature>